<dbReference type="PANTHER" id="PTHR15605:SF2">
    <property type="entry name" value="KINESIN-ASSOCIATED PROTEIN 3"/>
    <property type="match status" value="1"/>
</dbReference>
<dbReference type="PANTHER" id="PTHR15605">
    <property type="entry name" value="KINESIN-ASSOCIATED PROTEINS"/>
    <property type="match status" value="1"/>
</dbReference>
<dbReference type="Pfam" id="PF05804">
    <property type="entry name" value="KAP"/>
    <property type="match status" value="1"/>
</dbReference>
<dbReference type="GO" id="GO:0044782">
    <property type="term" value="P:cilium organization"/>
    <property type="evidence" value="ECO:0007669"/>
    <property type="project" value="TreeGrafter"/>
</dbReference>
<dbReference type="InterPro" id="IPR016024">
    <property type="entry name" value="ARM-type_fold"/>
</dbReference>
<evidence type="ECO:0000313" key="1">
    <source>
        <dbReference type="Proteomes" id="UP000887563"/>
    </source>
</evidence>
<dbReference type="AlphaFoldDB" id="A0A914MSB2"/>
<dbReference type="GO" id="GO:0005930">
    <property type="term" value="C:axoneme"/>
    <property type="evidence" value="ECO:0007669"/>
    <property type="project" value="TreeGrafter"/>
</dbReference>
<sequence length="270" mass="30414">MAEKVVSELLPFIVEIIKARQEDDEIILQSIFAIICLLSYGGNLAKRLCIEENEESIIGILLNFLHNKNPKICQLCDKALGKAAEISNYWRKRISEEKFNWHNSQWLEMVKQTTANEQLNNSEYDKLFEDEYILPSGLAKIRKANWMEERKNPSSVGLQHPAVQMAGNANVLFPLFSIYTGEETDNASEQASFVVELSNGLLSTRSARFRSPPRGESGVTTAISNSETNTALGMSPARRRIWNNEHDDVKIAKVCQSEENLLASVGTFKC</sequence>
<proteinExistence type="predicted"/>
<dbReference type="GO" id="GO:0016939">
    <property type="term" value="C:kinesin II complex"/>
    <property type="evidence" value="ECO:0007669"/>
    <property type="project" value="TreeGrafter"/>
</dbReference>
<evidence type="ECO:0000313" key="2">
    <source>
        <dbReference type="WBParaSite" id="Minc3s02356g29640"/>
    </source>
</evidence>
<protein>
    <submittedName>
        <fullName evidence="2">Uncharacterized protein</fullName>
    </submittedName>
</protein>
<organism evidence="1 2">
    <name type="scientific">Meloidogyne incognita</name>
    <name type="common">Southern root-knot nematode worm</name>
    <name type="synonym">Oxyuris incognita</name>
    <dbReference type="NCBI Taxonomy" id="6306"/>
    <lineage>
        <taxon>Eukaryota</taxon>
        <taxon>Metazoa</taxon>
        <taxon>Ecdysozoa</taxon>
        <taxon>Nematoda</taxon>
        <taxon>Chromadorea</taxon>
        <taxon>Rhabditida</taxon>
        <taxon>Tylenchina</taxon>
        <taxon>Tylenchomorpha</taxon>
        <taxon>Tylenchoidea</taxon>
        <taxon>Meloidogynidae</taxon>
        <taxon>Meloidogyninae</taxon>
        <taxon>Meloidogyne</taxon>
        <taxon>Meloidogyne incognita group</taxon>
    </lineage>
</organism>
<dbReference type="SUPFAM" id="SSF48371">
    <property type="entry name" value="ARM repeat"/>
    <property type="match status" value="1"/>
</dbReference>
<dbReference type="WBParaSite" id="Minc3s02356g29640">
    <property type="protein sequence ID" value="Minc3s02356g29640"/>
    <property type="gene ID" value="Minc3s02356g29640"/>
</dbReference>
<dbReference type="GO" id="GO:0035869">
    <property type="term" value="C:ciliary transition zone"/>
    <property type="evidence" value="ECO:0007669"/>
    <property type="project" value="TreeGrafter"/>
</dbReference>
<keyword evidence="1" id="KW-1185">Reference proteome</keyword>
<dbReference type="GO" id="GO:0019894">
    <property type="term" value="F:kinesin binding"/>
    <property type="evidence" value="ECO:0007669"/>
    <property type="project" value="InterPro"/>
</dbReference>
<accession>A0A914MSB2</accession>
<dbReference type="GO" id="GO:0007018">
    <property type="term" value="P:microtubule-based movement"/>
    <property type="evidence" value="ECO:0007669"/>
    <property type="project" value="TreeGrafter"/>
</dbReference>
<dbReference type="InterPro" id="IPR008658">
    <property type="entry name" value="KAP3"/>
</dbReference>
<reference evidence="2" key="1">
    <citation type="submission" date="2022-11" db="UniProtKB">
        <authorList>
            <consortium name="WormBaseParasite"/>
        </authorList>
    </citation>
    <scope>IDENTIFICATION</scope>
</reference>
<name>A0A914MSB2_MELIC</name>
<dbReference type="Proteomes" id="UP000887563">
    <property type="component" value="Unplaced"/>
</dbReference>